<reference evidence="1" key="1">
    <citation type="submission" date="2020-05" db="EMBL/GenBank/DDBJ databases">
        <title>Large-scale comparative analyses of tick genomes elucidate their genetic diversity and vector capacities.</title>
        <authorList>
            <person name="Jia N."/>
            <person name="Wang J."/>
            <person name="Shi W."/>
            <person name="Du L."/>
            <person name="Sun Y."/>
            <person name="Zhan W."/>
            <person name="Jiang J."/>
            <person name="Wang Q."/>
            <person name="Zhang B."/>
            <person name="Ji P."/>
            <person name="Sakyi L.B."/>
            <person name="Cui X."/>
            <person name="Yuan T."/>
            <person name="Jiang B."/>
            <person name="Yang W."/>
            <person name="Lam T.T.-Y."/>
            <person name="Chang Q."/>
            <person name="Ding S."/>
            <person name="Wang X."/>
            <person name="Zhu J."/>
            <person name="Ruan X."/>
            <person name="Zhao L."/>
            <person name="Wei J."/>
            <person name="Que T."/>
            <person name="Du C."/>
            <person name="Cheng J."/>
            <person name="Dai P."/>
            <person name="Han X."/>
            <person name="Huang E."/>
            <person name="Gao Y."/>
            <person name="Liu J."/>
            <person name="Shao H."/>
            <person name="Ye R."/>
            <person name="Li L."/>
            <person name="Wei W."/>
            <person name="Wang X."/>
            <person name="Wang C."/>
            <person name="Yang T."/>
            <person name="Huo Q."/>
            <person name="Li W."/>
            <person name="Guo W."/>
            <person name="Chen H."/>
            <person name="Zhou L."/>
            <person name="Ni X."/>
            <person name="Tian J."/>
            <person name="Zhou Y."/>
            <person name="Sheng Y."/>
            <person name="Liu T."/>
            <person name="Pan Y."/>
            <person name="Xia L."/>
            <person name="Li J."/>
            <person name="Zhao F."/>
            <person name="Cao W."/>
        </authorList>
    </citation>
    <scope>NUCLEOTIDE SEQUENCE</scope>
    <source>
        <strain evidence="1">Dsil-2018</strain>
    </source>
</reference>
<evidence type="ECO:0000313" key="1">
    <source>
        <dbReference type="EMBL" id="KAH7941585.1"/>
    </source>
</evidence>
<gene>
    <name evidence="1" type="ORF">HPB49_015073</name>
</gene>
<sequence>MSTLPTAISGMQHMPENRAQGGHLSHAGECPVQELRTRKPIRGPPMPTEVRAVWRRSPSYGLSCPARQLKPYNKSHFLRNTSYTSDANNVPTTTNPGTSTNQPQTPGSKSPASMETNVDRGRSPRRSTDSKKRNKSRDASTARSQSLPRAKTPRHERHEAAANEQGVESRSTIDVMEKSERKAVTKGPGTNPPKVSWAERLSNPSPLPSPTATNFPPLTTCTRSTHTGQVPLTNNFTTNAQVKEIINNIARSLRQELRTLVNEMAITLRQELPQLKHEFQQDRERLSKEMQRDRQELKESFTQDRQEIKEEIKTTLQQMFIELTQEFRQQFRDEVTQTVVHNATPNSTRVSPLEAREDIRAHPYPRPSSQASLQ</sequence>
<dbReference type="EMBL" id="CM023476">
    <property type="protein sequence ID" value="KAH7941585.1"/>
    <property type="molecule type" value="Genomic_DNA"/>
</dbReference>
<keyword evidence="2" id="KW-1185">Reference proteome</keyword>
<proteinExistence type="predicted"/>
<evidence type="ECO:0000313" key="2">
    <source>
        <dbReference type="Proteomes" id="UP000821865"/>
    </source>
</evidence>
<name>A0ACB8CFR7_DERSI</name>
<protein>
    <submittedName>
        <fullName evidence="1">Uncharacterized protein</fullName>
    </submittedName>
</protein>
<accession>A0ACB8CFR7</accession>
<comment type="caution">
    <text evidence="1">The sequence shown here is derived from an EMBL/GenBank/DDBJ whole genome shotgun (WGS) entry which is preliminary data.</text>
</comment>
<dbReference type="Proteomes" id="UP000821865">
    <property type="component" value="Chromosome 7"/>
</dbReference>
<organism evidence="1 2">
    <name type="scientific">Dermacentor silvarum</name>
    <name type="common">Tick</name>
    <dbReference type="NCBI Taxonomy" id="543639"/>
    <lineage>
        <taxon>Eukaryota</taxon>
        <taxon>Metazoa</taxon>
        <taxon>Ecdysozoa</taxon>
        <taxon>Arthropoda</taxon>
        <taxon>Chelicerata</taxon>
        <taxon>Arachnida</taxon>
        <taxon>Acari</taxon>
        <taxon>Parasitiformes</taxon>
        <taxon>Ixodida</taxon>
        <taxon>Ixodoidea</taxon>
        <taxon>Ixodidae</taxon>
        <taxon>Rhipicephalinae</taxon>
        <taxon>Dermacentor</taxon>
    </lineage>
</organism>